<dbReference type="GO" id="GO:0009627">
    <property type="term" value="P:systemic acquired resistance"/>
    <property type="evidence" value="ECO:0007669"/>
    <property type="project" value="InterPro"/>
</dbReference>
<reference evidence="3" key="1">
    <citation type="submission" date="2018-05" db="EMBL/GenBank/DDBJ databases">
        <title>Draft genome of Mucuna pruriens seed.</title>
        <authorList>
            <person name="Nnadi N.E."/>
            <person name="Vos R."/>
            <person name="Hasami M.H."/>
            <person name="Devisetty U.K."/>
            <person name="Aguiy J.C."/>
        </authorList>
    </citation>
    <scope>NUCLEOTIDE SEQUENCE [LARGE SCALE GENOMIC DNA]</scope>
    <source>
        <strain evidence="3">JCA_2017</strain>
    </source>
</reference>
<dbReference type="PANTHER" id="PTHR33122">
    <property type="entry name" value="LIPID BINDING PROTEIN-RELATED"/>
    <property type="match status" value="1"/>
</dbReference>
<dbReference type="CDD" id="cd04660">
    <property type="entry name" value="nsLTP_like"/>
    <property type="match status" value="1"/>
</dbReference>
<feature type="signal peptide" evidence="1">
    <location>
        <begin position="1"/>
        <end position="27"/>
    </location>
</feature>
<dbReference type="InterPro" id="IPR039265">
    <property type="entry name" value="DIR1-like"/>
</dbReference>
<accession>A0A371GW38</accession>
<keyword evidence="4" id="KW-1185">Reference proteome</keyword>
<comment type="caution">
    <text evidence="3">The sequence shown here is derived from an EMBL/GenBank/DDBJ whole genome shotgun (WGS) entry which is preliminary data.</text>
</comment>
<dbReference type="SUPFAM" id="SSF47699">
    <property type="entry name" value="Bifunctional inhibitor/lipid-transfer protein/seed storage 2S albumin"/>
    <property type="match status" value="1"/>
</dbReference>
<dbReference type="EMBL" id="QJKJ01004291">
    <property type="protein sequence ID" value="RDX94764.1"/>
    <property type="molecule type" value="Genomic_DNA"/>
</dbReference>
<feature type="non-terminal residue" evidence="3">
    <location>
        <position position="1"/>
    </location>
</feature>
<proteinExistence type="predicted"/>
<dbReference type="Pfam" id="PF14368">
    <property type="entry name" value="LTP_2"/>
    <property type="match status" value="1"/>
</dbReference>
<dbReference type="Gene3D" id="1.10.110.10">
    <property type="entry name" value="Plant lipid-transfer and hydrophobic proteins"/>
    <property type="match status" value="1"/>
</dbReference>
<evidence type="ECO:0000259" key="2">
    <source>
        <dbReference type="Pfam" id="PF14368"/>
    </source>
</evidence>
<organism evidence="3 4">
    <name type="scientific">Mucuna pruriens</name>
    <name type="common">Velvet bean</name>
    <name type="synonym">Dolichos pruriens</name>
    <dbReference type="NCBI Taxonomy" id="157652"/>
    <lineage>
        <taxon>Eukaryota</taxon>
        <taxon>Viridiplantae</taxon>
        <taxon>Streptophyta</taxon>
        <taxon>Embryophyta</taxon>
        <taxon>Tracheophyta</taxon>
        <taxon>Spermatophyta</taxon>
        <taxon>Magnoliopsida</taxon>
        <taxon>eudicotyledons</taxon>
        <taxon>Gunneridae</taxon>
        <taxon>Pentapetalae</taxon>
        <taxon>rosids</taxon>
        <taxon>fabids</taxon>
        <taxon>Fabales</taxon>
        <taxon>Fabaceae</taxon>
        <taxon>Papilionoideae</taxon>
        <taxon>50 kb inversion clade</taxon>
        <taxon>NPAAA clade</taxon>
        <taxon>indigoferoid/millettioid clade</taxon>
        <taxon>Phaseoleae</taxon>
        <taxon>Mucuna</taxon>
    </lineage>
</organism>
<dbReference type="InterPro" id="IPR016140">
    <property type="entry name" value="Bifunc_inhib/LTP/seed_store"/>
</dbReference>
<dbReference type="STRING" id="157652.A0A371GW38"/>
<dbReference type="AlphaFoldDB" id="A0A371GW38"/>
<name>A0A371GW38_MUCPR</name>
<protein>
    <submittedName>
        <fullName evidence="3">Lipid-transfer protein DIR1</fullName>
    </submittedName>
</protein>
<feature type="chain" id="PRO_5017001398" evidence="1">
    <location>
        <begin position="28"/>
        <end position="125"/>
    </location>
</feature>
<evidence type="ECO:0000256" key="1">
    <source>
        <dbReference type="SAM" id="SignalP"/>
    </source>
</evidence>
<dbReference type="PANTHER" id="PTHR33122:SF43">
    <property type="entry name" value="BIFUNCTIONAL INHIBITOR_PLANT LIPID TRANSFER PROTEIN_SEED STORAGE HELICAL DOMAIN-CONTAINING PROTEIN"/>
    <property type="match status" value="1"/>
</dbReference>
<dbReference type="OrthoDB" id="656626at2759"/>
<sequence>MAQSNGKTLVLWLLATLLIALLGGAQAVIFCNVDSSQLNSCRAAITGQNPPPPDEKCCAVIRRANLPCLCGYKSLLPVIGINPKNALALPDSNGLLHNISPSVLVEANDSKLSINLTISGLSNRK</sequence>
<gene>
    <name evidence="3" type="primary">DIR1</name>
    <name evidence="3" type="ORF">CR513_22819</name>
</gene>
<feature type="domain" description="Bifunctional inhibitor/plant lipid transfer protein/seed storage helical" evidence="2">
    <location>
        <begin position="25"/>
        <end position="94"/>
    </location>
</feature>
<evidence type="ECO:0000313" key="4">
    <source>
        <dbReference type="Proteomes" id="UP000257109"/>
    </source>
</evidence>
<evidence type="ECO:0000313" key="3">
    <source>
        <dbReference type="EMBL" id="RDX94764.1"/>
    </source>
</evidence>
<dbReference type="GO" id="GO:0005504">
    <property type="term" value="F:fatty acid binding"/>
    <property type="evidence" value="ECO:0007669"/>
    <property type="project" value="InterPro"/>
</dbReference>
<keyword evidence="1" id="KW-0732">Signal</keyword>
<dbReference type="InterPro" id="IPR036312">
    <property type="entry name" value="Bifun_inhib/LTP/seed_sf"/>
</dbReference>
<dbReference type="Proteomes" id="UP000257109">
    <property type="component" value="Unassembled WGS sequence"/>
</dbReference>
<dbReference type="InterPro" id="IPR044741">
    <property type="entry name" value="NsLTP-like"/>
</dbReference>